<name>A0A6G0Y9R3_APHCR</name>
<accession>A0A6G0Y9R3</accession>
<sequence>MLSHLSLSIPIELSTNYNFSILVDRRNNVLELYNKFEVEKKSFTNKVRAVLNKLPLENATKWKVEALKNHNKVTLTLRNIIKQDSKKVKKSNEKVMLHTNIGYESVGDDFLSSSRVMETISKIPENGSLLLKTNLEELTVDEFITLTKQNEAIFSMGCVSDIKENISQVENLITDKYTPKKEVMCGTVVPIQNSYVLLMKLYIISVASIFYSPSVENILDTSNDTVLLKESPKKSNFVFVTPTKRNFTKEIPRRKLFHDNITESSLFESNYSIDLLRKCW</sequence>
<comment type="caution">
    <text evidence="1">The sequence shown here is derived from an EMBL/GenBank/DDBJ whole genome shotgun (WGS) entry which is preliminary data.</text>
</comment>
<evidence type="ECO:0000313" key="1">
    <source>
        <dbReference type="EMBL" id="KAF0751579.1"/>
    </source>
</evidence>
<reference evidence="1 2" key="1">
    <citation type="submission" date="2019-08" db="EMBL/GenBank/DDBJ databases">
        <title>Whole genome of Aphis craccivora.</title>
        <authorList>
            <person name="Voronova N.V."/>
            <person name="Shulinski R.S."/>
            <person name="Bandarenka Y.V."/>
            <person name="Zhorov D.G."/>
            <person name="Warner D."/>
        </authorList>
    </citation>
    <scope>NUCLEOTIDE SEQUENCE [LARGE SCALE GENOMIC DNA]</scope>
    <source>
        <strain evidence="1">180601</strain>
        <tissue evidence="1">Whole Body</tissue>
    </source>
</reference>
<organism evidence="1 2">
    <name type="scientific">Aphis craccivora</name>
    <name type="common">Cowpea aphid</name>
    <dbReference type="NCBI Taxonomy" id="307492"/>
    <lineage>
        <taxon>Eukaryota</taxon>
        <taxon>Metazoa</taxon>
        <taxon>Ecdysozoa</taxon>
        <taxon>Arthropoda</taxon>
        <taxon>Hexapoda</taxon>
        <taxon>Insecta</taxon>
        <taxon>Pterygota</taxon>
        <taxon>Neoptera</taxon>
        <taxon>Paraneoptera</taxon>
        <taxon>Hemiptera</taxon>
        <taxon>Sternorrhyncha</taxon>
        <taxon>Aphidomorpha</taxon>
        <taxon>Aphidoidea</taxon>
        <taxon>Aphididae</taxon>
        <taxon>Aphidini</taxon>
        <taxon>Aphis</taxon>
        <taxon>Aphis</taxon>
    </lineage>
</organism>
<dbReference type="AlphaFoldDB" id="A0A6G0Y9R3"/>
<gene>
    <name evidence="1" type="ORF">FWK35_00011510</name>
</gene>
<dbReference type="OrthoDB" id="6776887at2759"/>
<dbReference type="Proteomes" id="UP000478052">
    <property type="component" value="Unassembled WGS sequence"/>
</dbReference>
<evidence type="ECO:0000313" key="2">
    <source>
        <dbReference type="Proteomes" id="UP000478052"/>
    </source>
</evidence>
<protein>
    <submittedName>
        <fullName evidence="1">Uncharacterized protein</fullName>
    </submittedName>
</protein>
<keyword evidence="2" id="KW-1185">Reference proteome</keyword>
<proteinExistence type="predicted"/>
<dbReference type="EMBL" id="VUJU01005329">
    <property type="protein sequence ID" value="KAF0751579.1"/>
    <property type="molecule type" value="Genomic_DNA"/>
</dbReference>